<dbReference type="EMBL" id="WHUW01000004">
    <property type="protein sequence ID" value="KAF8447643.1"/>
    <property type="molecule type" value="Genomic_DNA"/>
</dbReference>
<dbReference type="Proteomes" id="UP001194468">
    <property type="component" value="Unassembled WGS sequence"/>
</dbReference>
<comment type="caution">
    <text evidence="3">The sequence shown here is derived from an EMBL/GenBank/DDBJ whole genome shotgun (WGS) entry which is preliminary data.</text>
</comment>
<name>A0AAD4GKE1_BOLED</name>
<dbReference type="AlphaFoldDB" id="A0AAD4GKE1"/>
<feature type="compositionally biased region" description="Basic and acidic residues" evidence="1">
    <location>
        <begin position="124"/>
        <end position="133"/>
    </location>
</feature>
<evidence type="ECO:0000256" key="2">
    <source>
        <dbReference type="SAM" id="Phobius"/>
    </source>
</evidence>
<organism evidence="3 4">
    <name type="scientific">Boletus edulis BED1</name>
    <dbReference type="NCBI Taxonomy" id="1328754"/>
    <lineage>
        <taxon>Eukaryota</taxon>
        <taxon>Fungi</taxon>
        <taxon>Dikarya</taxon>
        <taxon>Basidiomycota</taxon>
        <taxon>Agaricomycotina</taxon>
        <taxon>Agaricomycetes</taxon>
        <taxon>Agaricomycetidae</taxon>
        <taxon>Boletales</taxon>
        <taxon>Boletineae</taxon>
        <taxon>Boletaceae</taxon>
        <taxon>Boletoideae</taxon>
        <taxon>Boletus</taxon>
    </lineage>
</organism>
<keyword evidence="2" id="KW-0812">Transmembrane</keyword>
<keyword evidence="2" id="KW-0472">Membrane</keyword>
<feature type="compositionally biased region" description="Polar residues" evidence="1">
    <location>
        <begin position="200"/>
        <end position="210"/>
    </location>
</feature>
<feature type="region of interest" description="Disordered" evidence="1">
    <location>
        <begin position="113"/>
        <end position="149"/>
    </location>
</feature>
<keyword evidence="2" id="KW-1133">Transmembrane helix</keyword>
<evidence type="ECO:0000256" key="1">
    <source>
        <dbReference type="SAM" id="MobiDB-lite"/>
    </source>
</evidence>
<proteinExistence type="predicted"/>
<feature type="compositionally biased region" description="Basic and acidic residues" evidence="1">
    <location>
        <begin position="176"/>
        <end position="185"/>
    </location>
</feature>
<reference evidence="3" key="1">
    <citation type="submission" date="2019-10" db="EMBL/GenBank/DDBJ databases">
        <authorList>
            <consortium name="DOE Joint Genome Institute"/>
            <person name="Kuo A."/>
            <person name="Miyauchi S."/>
            <person name="Kiss E."/>
            <person name="Drula E."/>
            <person name="Kohler A."/>
            <person name="Sanchez-Garcia M."/>
            <person name="Andreopoulos B."/>
            <person name="Barry K.W."/>
            <person name="Bonito G."/>
            <person name="Buee M."/>
            <person name="Carver A."/>
            <person name="Chen C."/>
            <person name="Cichocki N."/>
            <person name="Clum A."/>
            <person name="Culley D."/>
            <person name="Crous P.W."/>
            <person name="Fauchery L."/>
            <person name="Girlanda M."/>
            <person name="Hayes R."/>
            <person name="Keri Z."/>
            <person name="LaButti K."/>
            <person name="Lipzen A."/>
            <person name="Lombard V."/>
            <person name="Magnuson J."/>
            <person name="Maillard F."/>
            <person name="Morin E."/>
            <person name="Murat C."/>
            <person name="Nolan M."/>
            <person name="Ohm R."/>
            <person name="Pangilinan J."/>
            <person name="Pereira M."/>
            <person name="Perotto S."/>
            <person name="Peter M."/>
            <person name="Riley R."/>
            <person name="Sitrit Y."/>
            <person name="Stielow B."/>
            <person name="Szollosi G."/>
            <person name="Zifcakova L."/>
            <person name="Stursova M."/>
            <person name="Spatafora J.W."/>
            <person name="Tedersoo L."/>
            <person name="Vaario L.-M."/>
            <person name="Yamada A."/>
            <person name="Yan M."/>
            <person name="Wang P."/>
            <person name="Xu J."/>
            <person name="Bruns T."/>
            <person name="Baldrian P."/>
            <person name="Vilgalys R."/>
            <person name="Henrissat B."/>
            <person name="Grigoriev I.V."/>
            <person name="Hibbett D."/>
            <person name="Nagy L.G."/>
            <person name="Martin F.M."/>
        </authorList>
    </citation>
    <scope>NUCLEOTIDE SEQUENCE</scope>
    <source>
        <strain evidence="3">BED1</strain>
    </source>
</reference>
<evidence type="ECO:0000313" key="4">
    <source>
        <dbReference type="Proteomes" id="UP001194468"/>
    </source>
</evidence>
<feature type="transmembrane region" description="Helical" evidence="2">
    <location>
        <begin position="42"/>
        <end position="72"/>
    </location>
</feature>
<feature type="region of interest" description="Disordered" evidence="1">
    <location>
        <begin position="162"/>
        <end position="210"/>
    </location>
</feature>
<gene>
    <name evidence="3" type="ORF">L210DRAFT_3526886</name>
</gene>
<evidence type="ECO:0000313" key="3">
    <source>
        <dbReference type="EMBL" id="KAF8447643.1"/>
    </source>
</evidence>
<sequence length="210" mass="22201">MIRACTFSPLINSPDVLAGSETAPNSQALKSIASPTLTSQSSFTGLSLALTVPLAALLSLFGLGVLALAIYWSRRRWTASKAPDERPSEKDVEALATTRPVIPVTPAPDVRWAPQIRSISGPALDDKGPEKNKNVSAGPRPKRARSPPPLIKFRSQFLGPHAKTAPGLALSSSQNETHRVGKSLRDLSPSVTPQALAVSGMQTRSLGRPG</sequence>
<reference evidence="3" key="2">
    <citation type="journal article" date="2020" name="Nat. Commun.">
        <title>Large-scale genome sequencing of mycorrhizal fungi provides insights into the early evolution of symbiotic traits.</title>
        <authorList>
            <person name="Miyauchi S."/>
            <person name="Kiss E."/>
            <person name="Kuo A."/>
            <person name="Drula E."/>
            <person name="Kohler A."/>
            <person name="Sanchez-Garcia M."/>
            <person name="Morin E."/>
            <person name="Andreopoulos B."/>
            <person name="Barry K.W."/>
            <person name="Bonito G."/>
            <person name="Buee M."/>
            <person name="Carver A."/>
            <person name="Chen C."/>
            <person name="Cichocki N."/>
            <person name="Clum A."/>
            <person name="Culley D."/>
            <person name="Crous P.W."/>
            <person name="Fauchery L."/>
            <person name="Girlanda M."/>
            <person name="Hayes R.D."/>
            <person name="Keri Z."/>
            <person name="LaButti K."/>
            <person name="Lipzen A."/>
            <person name="Lombard V."/>
            <person name="Magnuson J."/>
            <person name="Maillard F."/>
            <person name="Murat C."/>
            <person name="Nolan M."/>
            <person name="Ohm R.A."/>
            <person name="Pangilinan J."/>
            <person name="Pereira M.F."/>
            <person name="Perotto S."/>
            <person name="Peter M."/>
            <person name="Pfister S."/>
            <person name="Riley R."/>
            <person name="Sitrit Y."/>
            <person name="Stielow J.B."/>
            <person name="Szollosi G."/>
            <person name="Zifcakova L."/>
            <person name="Stursova M."/>
            <person name="Spatafora J.W."/>
            <person name="Tedersoo L."/>
            <person name="Vaario L.M."/>
            <person name="Yamada A."/>
            <person name="Yan M."/>
            <person name="Wang P."/>
            <person name="Xu J."/>
            <person name="Bruns T."/>
            <person name="Baldrian P."/>
            <person name="Vilgalys R."/>
            <person name="Dunand C."/>
            <person name="Henrissat B."/>
            <person name="Grigoriev I.V."/>
            <person name="Hibbett D."/>
            <person name="Nagy L.G."/>
            <person name="Martin F.M."/>
        </authorList>
    </citation>
    <scope>NUCLEOTIDE SEQUENCE</scope>
    <source>
        <strain evidence="3">BED1</strain>
    </source>
</reference>
<keyword evidence="4" id="KW-1185">Reference proteome</keyword>
<protein>
    <submittedName>
        <fullName evidence="3">Uncharacterized protein</fullName>
    </submittedName>
</protein>
<accession>A0AAD4GKE1</accession>